<protein>
    <submittedName>
        <fullName evidence="2">(Mediterranean fruit fly) hypothetical protein</fullName>
    </submittedName>
</protein>
<name>A0A811UPF8_CERCA</name>
<gene>
    <name evidence="2" type="ORF">CCAP1982_LOCUS7470</name>
</gene>
<evidence type="ECO:0000256" key="1">
    <source>
        <dbReference type="SAM" id="MobiDB-lite"/>
    </source>
</evidence>
<evidence type="ECO:0000313" key="2">
    <source>
        <dbReference type="EMBL" id="CAD6998923.1"/>
    </source>
</evidence>
<organism evidence="2 3">
    <name type="scientific">Ceratitis capitata</name>
    <name type="common">Mediterranean fruit fly</name>
    <name type="synonym">Tephritis capitata</name>
    <dbReference type="NCBI Taxonomy" id="7213"/>
    <lineage>
        <taxon>Eukaryota</taxon>
        <taxon>Metazoa</taxon>
        <taxon>Ecdysozoa</taxon>
        <taxon>Arthropoda</taxon>
        <taxon>Hexapoda</taxon>
        <taxon>Insecta</taxon>
        <taxon>Pterygota</taxon>
        <taxon>Neoptera</taxon>
        <taxon>Endopterygota</taxon>
        <taxon>Diptera</taxon>
        <taxon>Brachycera</taxon>
        <taxon>Muscomorpha</taxon>
        <taxon>Tephritoidea</taxon>
        <taxon>Tephritidae</taxon>
        <taxon>Ceratitis</taxon>
        <taxon>Ceratitis</taxon>
    </lineage>
</organism>
<dbReference type="AlphaFoldDB" id="A0A811UPF8"/>
<feature type="region of interest" description="Disordered" evidence="1">
    <location>
        <begin position="104"/>
        <end position="152"/>
    </location>
</feature>
<evidence type="ECO:0000313" key="3">
    <source>
        <dbReference type="Proteomes" id="UP000606786"/>
    </source>
</evidence>
<accession>A0A811UPF8</accession>
<dbReference type="Proteomes" id="UP000606786">
    <property type="component" value="Unassembled WGS sequence"/>
</dbReference>
<proteinExistence type="predicted"/>
<dbReference type="EMBL" id="CAJHJT010000012">
    <property type="protein sequence ID" value="CAD6998923.1"/>
    <property type="molecule type" value="Genomic_DNA"/>
</dbReference>
<comment type="caution">
    <text evidence="2">The sequence shown here is derived from an EMBL/GenBank/DDBJ whole genome shotgun (WGS) entry which is preliminary data.</text>
</comment>
<sequence>MGAGWQLSLVQQRSKALMASSGAAAEKTSKLQQTTCANSHFSYHMAEQASKKCGQKFFSSQVLNSLYPCALPAAPATLCSSYGNLRYGVGMSLGGWMIALMGSKKRNDNKQQQEASNKSQHTNEDVNETMPRQAAEAENMCPSPPSLRIKGD</sequence>
<keyword evidence="3" id="KW-1185">Reference proteome</keyword>
<reference evidence="2" key="1">
    <citation type="submission" date="2020-11" db="EMBL/GenBank/DDBJ databases">
        <authorList>
            <person name="Whitehead M."/>
        </authorList>
    </citation>
    <scope>NUCLEOTIDE SEQUENCE</scope>
    <source>
        <strain evidence="2">EGII</strain>
    </source>
</reference>